<evidence type="ECO:0000313" key="3">
    <source>
        <dbReference type="EMBL" id="CAK1591729.1"/>
    </source>
</evidence>
<comment type="subcellular location">
    <subcellularLocation>
        <location evidence="1">Nucleus</location>
    </subcellularLocation>
</comment>
<dbReference type="PANTHER" id="PTHR21505">
    <property type="entry name" value="MADF DOMAIN-CONTAINING PROTEIN-RELATED"/>
    <property type="match status" value="1"/>
</dbReference>
<dbReference type="PANTHER" id="PTHR21505:SF8">
    <property type="entry name" value="DPT-YFP REPRESSOR BY OVEREXPRESSION, ISOFORM D-RELATED"/>
    <property type="match status" value="1"/>
</dbReference>
<evidence type="ECO:0000313" key="4">
    <source>
        <dbReference type="Proteomes" id="UP001314205"/>
    </source>
</evidence>
<dbReference type="GO" id="GO:0005634">
    <property type="term" value="C:nucleus"/>
    <property type="evidence" value="ECO:0007669"/>
    <property type="project" value="UniProtKB-SubCell"/>
</dbReference>
<gene>
    <name evidence="3" type="ORF">PARMNEM_LOCUS11901</name>
</gene>
<dbReference type="SMART" id="SM00595">
    <property type="entry name" value="MADF"/>
    <property type="match status" value="1"/>
</dbReference>
<dbReference type="SUPFAM" id="SSF46689">
    <property type="entry name" value="Homeodomain-like"/>
    <property type="match status" value="1"/>
</dbReference>
<protein>
    <recommendedName>
        <fullName evidence="2">MADF domain-containing protein</fullName>
    </recommendedName>
</protein>
<dbReference type="Pfam" id="PF10545">
    <property type="entry name" value="MADF_DNA_bdg"/>
    <property type="match status" value="1"/>
</dbReference>
<dbReference type="AlphaFoldDB" id="A0AAV1LCD9"/>
<reference evidence="3 4" key="1">
    <citation type="submission" date="2023-11" db="EMBL/GenBank/DDBJ databases">
        <authorList>
            <person name="Hedman E."/>
            <person name="Englund M."/>
            <person name="Stromberg M."/>
            <person name="Nyberg Akerstrom W."/>
            <person name="Nylinder S."/>
            <person name="Jareborg N."/>
            <person name="Kallberg Y."/>
            <person name="Kronander E."/>
        </authorList>
    </citation>
    <scope>NUCLEOTIDE SEQUENCE [LARGE SCALE GENOMIC DNA]</scope>
</reference>
<dbReference type="PROSITE" id="PS51029">
    <property type="entry name" value="MADF"/>
    <property type="match status" value="1"/>
</dbReference>
<comment type="caution">
    <text evidence="3">The sequence shown here is derived from an EMBL/GenBank/DDBJ whole genome shotgun (WGS) entry which is preliminary data.</text>
</comment>
<dbReference type="InterPro" id="IPR009057">
    <property type="entry name" value="Homeodomain-like_sf"/>
</dbReference>
<dbReference type="Proteomes" id="UP001314205">
    <property type="component" value="Unassembled WGS sequence"/>
</dbReference>
<dbReference type="EMBL" id="CAVLGL010000087">
    <property type="protein sequence ID" value="CAK1591729.1"/>
    <property type="molecule type" value="Genomic_DNA"/>
</dbReference>
<proteinExistence type="predicted"/>
<name>A0AAV1LCD9_9NEOP</name>
<keyword evidence="4" id="KW-1185">Reference proteome</keyword>
<evidence type="ECO:0000256" key="1">
    <source>
        <dbReference type="ARBA" id="ARBA00004123"/>
    </source>
</evidence>
<organism evidence="3 4">
    <name type="scientific">Parnassius mnemosyne</name>
    <name type="common">clouded apollo</name>
    <dbReference type="NCBI Taxonomy" id="213953"/>
    <lineage>
        <taxon>Eukaryota</taxon>
        <taxon>Metazoa</taxon>
        <taxon>Ecdysozoa</taxon>
        <taxon>Arthropoda</taxon>
        <taxon>Hexapoda</taxon>
        <taxon>Insecta</taxon>
        <taxon>Pterygota</taxon>
        <taxon>Neoptera</taxon>
        <taxon>Endopterygota</taxon>
        <taxon>Lepidoptera</taxon>
        <taxon>Glossata</taxon>
        <taxon>Ditrysia</taxon>
        <taxon>Papilionoidea</taxon>
        <taxon>Papilionidae</taxon>
        <taxon>Parnassiinae</taxon>
        <taxon>Parnassini</taxon>
        <taxon>Parnassius</taxon>
        <taxon>Driopa</taxon>
    </lineage>
</organism>
<sequence>MGRQSRRKLGSRTYKIYSEEMLNVAVNLVLTKEISSMEAEKRFYIPRRTIENKVKGLHMLSPGAPQRLSESEEKDIVKVFIVAIIGACTCNRANIEIDILCRSVMFAHEHKRACVPSGELACHSSQFLIVCDGGRSRARFIAKMASRKCNATLEKFIEIYKSEGCLWRVKCKEYHDRDKRSTAYEKLKTKLKELEPTATKDDVIKKINTLRSNVRREEKKYDESVKSGASSNDIYKTTLWYFELFDFIGAQDVPRSSRSNISEIDENDSNISIN</sequence>
<evidence type="ECO:0000259" key="2">
    <source>
        <dbReference type="PROSITE" id="PS51029"/>
    </source>
</evidence>
<accession>A0AAV1LCD9</accession>
<dbReference type="InterPro" id="IPR006578">
    <property type="entry name" value="MADF-dom"/>
</dbReference>
<feature type="domain" description="MADF" evidence="2">
    <location>
        <begin position="155"/>
        <end position="253"/>
    </location>
</feature>